<sequence length="35" mass="4141">MFASGCWMHMSFVRPVAAKLISRFRSCVNTYRKQM</sequence>
<accession>A7A923</accession>
<evidence type="ECO:0000313" key="2">
    <source>
        <dbReference type="Proteomes" id="UP000003773"/>
    </source>
</evidence>
<reference evidence="1 2" key="2">
    <citation type="submission" date="2007-05" db="EMBL/GenBank/DDBJ databases">
        <title>Draft genome sequence of Bifidobacterium adolescentis (L2-32).</title>
        <authorList>
            <person name="Sudarsanam P."/>
            <person name="Ley R."/>
            <person name="Guruge J."/>
            <person name="Turnbaugh P.J."/>
            <person name="Mahowald M."/>
            <person name="Liep D."/>
            <person name="Gordon J."/>
        </authorList>
    </citation>
    <scope>NUCLEOTIDE SEQUENCE [LARGE SCALE GENOMIC DNA]</scope>
    <source>
        <strain evidence="1 2">L2-32</strain>
    </source>
</reference>
<comment type="caution">
    <text evidence="1">The sequence shown here is derived from an EMBL/GenBank/DDBJ whole genome shotgun (WGS) entry which is preliminary data.</text>
</comment>
<evidence type="ECO:0000313" key="1">
    <source>
        <dbReference type="EMBL" id="EDN82238.1"/>
    </source>
</evidence>
<name>A7A923_BIFAD</name>
<dbReference type="HOGENOM" id="CLU_3363540_0_0_11"/>
<organism evidence="1 2">
    <name type="scientific">Bifidobacterium adolescentis L2-32</name>
    <dbReference type="NCBI Taxonomy" id="411481"/>
    <lineage>
        <taxon>Bacteria</taxon>
        <taxon>Bacillati</taxon>
        <taxon>Actinomycetota</taxon>
        <taxon>Actinomycetes</taxon>
        <taxon>Bifidobacteriales</taxon>
        <taxon>Bifidobacteriaceae</taxon>
        <taxon>Bifidobacterium</taxon>
    </lineage>
</organism>
<reference evidence="1 2" key="1">
    <citation type="submission" date="2007-04" db="EMBL/GenBank/DDBJ databases">
        <authorList>
            <person name="Fulton L."/>
            <person name="Clifton S."/>
            <person name="Fulton B."/>
            <person name="Xu J."/>
            <person name="Minx P."/>
            <person name="Pepin K.H."/>
            <person name="Johnson M."/>
            <person name="Thiruvilangam P."/>
            <person name="Bhonagiri V."/>
            <person name="Nash W.E."/>
            <person name="Mardis E.R."/>
            <person name="Wilson R.K."/>
        </authorList>
    </citation>
    <scope>NUCLEOTIDE SEQUENCE [LARGE SCALE GENOMIC DNA]</scope>
    <source>
        <strain evidence="1 2">L2-32</strain>
    </source>
</reference>
<dbReference type="EMBL" id="AAXD02000074">
    <property type="protein sequence ID" value="EDN82238.1"/>
    <property type="molecule type" value="Genomic_DNA"/>
</dbReference>
<dbReference type="AlphaFoldDB" id="A7A923"/>
<dbReference type="Proteomes" id="UP000003773">
    <property type="component" value="Unassembled WGS sequence"/>
</dbReference>
<proteinExistence type="predicted"/>
<gene>
    <name evidence="1" type="ORF">BIFADO_02366</name>
</gene>
<protein>
    <submittedName>
        <fullName evidence="1">Uncharacterized protein</fullName>
    </submittedName>
</protein>